<evidence type="ECO:0000313" key="1">
    <source>
        <dbReference type="EMBL" id="TNN83672.1"/>
    </source>
</evidence>
<gene>
    <name evidence="1" type="ORF">EYF80_006190</name>
</gene>
<proteinExistence type="predicted"/>
<organism evidence="1 2">
    <name type="scientific">Liparis tanakae</name>
    <name type="common">Tanaka's snailfish</name>
    <dbReference type="NCBI Taxonomy" id="230148"/>
    <lineage>
        <taxon>Eukaryota</taxon>
        <taxon>Metazoa</taxon>
        <taxon>Chordata</taxon>
        <taxon>Craniata</taxon>
        <taxon>Vertebrata</taxon>
        <taxon>Euteleostomi</taxon>
        <taxon>Actinopterygii</taxon>
        <taxon>Neopterygii</taxon>
        <taxon>Teleostei</taxon>
        <taxon>Neoteleostei</taxon>
        <taxon>Acanthomorphata</taxon>
        <taxon>Eupercaria</taxon>
        <taxon>Perciformes</taxon>
        <taxon>Cottioidei</taxon>
        <taxon>Cottales</taxon>
        <taxon>Liparidae</taxon>
        <taxon>Liparis</taxon>
    </lineage>
</organism>
<keyword evidence="2" id="KW-1185">Reference proteome</keyword>
<reference evidence="1 2" key="1">
    <citation type="submission" date="2019-03" db="EMBL/GenBank/DDBJ databases">
        <title>First draft genome of Liparis tanakae, snailfish: a comprehensive survey of snailfish specific genes.</title>
        <authorList>
            <person name="Kim W."/>
            <person name="Song I."/>
            <person name="Jeong J.-H."/>
            <person name="Kim D."/>
            <person name="Kim S."/>
            <person name="Ryu S."/>
            <person name="Song J.Y."/>
            <person name="Lee S.K."/>
        </authorList>
    </citation>
    <scope>NUCLEOTIDE SEQUENCE [LARGE SCALE GENOMIC DNA]</scope>
    <source>
        <tissue evidence="1">Muscle</tissue>
    </source>
</reference>
<evidence type="ECO:0000313" key="2">
    <source>
        <dbReference type="Proteomes" id="UP000314294"/>
    </source>
</evidence>
<protein>
    <submittedName>
        <fullName evidence="1">Uncharacterized protein</fullName>
    </submittedName>
</protein>
<dbReference type="EMBL" id="SRLO01000032">
    <property type="protein sequence ID" value="TNN83672.1"/>
    <property type="molecule type" value="Genomic_DNA"/>
</dbReference>
<comment type="caution">
    <text evidence="1">The sequence shown here is derived from an EMBL/GenBank/DDBJ whole genome shotgun (WGS) entry which is preliminary data.</text>
</comment>
<name>A0A4Z2J2G0_9TELE</name>
<sequence>MERWSLCSSSSSITIIVIIIIPCKSAATPHLFAPPAPPPPSLMLFFVFRFSSCGHATLTPKSLPYRAAVPNLRCGDRNGFIVELRQIRPSNAEWPTAQHPPTSAHILLDSYAVGVVNTATWWPQRLSAATG</sequence>
<accession>A0A4Z2J2G0</accession>
<dbReference type="Proteomes" id="UP000314294">
    <property type="component" value="Unassembled WGS sequence"/>
</dbReference>
<dbReference type="AlphaFoldDB" id="A0A4Z2J2G0"/>